<dbReference type="InterPro" id="IPR009003">
    <property type="entry name" value="Peptidase_S1_PA"/>
</dbReference>
<evidence type="ECO:0000313" key="2">
    <source>
        <dbReference type="Proteomes" id="UP001201812"/>
    </source>
</evidence>
<organism evidence="1 2">
    <name type="scientific">Ditylenchus destructor</name>
    <dbReference type="NCBI Taxonomy" id="166010"/>
    <lineage>
        <taxon>Eukaryota</taxon>
        <taxon>Metazoa</taxon>
        <taxon>Ecdysozoa</taxon>
        <taxon>Nematoda</taxon>
        <taxon>Chromadorea</taxon>
        <taxon>Rhabditida</taxon>
        <taxon>Tylenchina</taxon>
        <taxon>Tylenchomorpha</taxon>
        <taxon>Sphaerularioidea</taxon>
        <taxon>Anguinidae</taxon>
        <taxon>Anguininae</taxon>
        <taxon>Ditylenchus</taxon>
    </lineage>
</organism>
<proteinExistence type="predicted"/>
<protein>
    <recommendedName>
        <fullName evidence="3">Peptidase S1 domain-containing protein</fullName>
    </recommendedName>
</protein>
<dbReference type="Proteomes" id="UP001201812">
    <property type="component" value="Unassembled WGS sequence"/>
</dbReference>
<evidence type="ECO:0008006" key="3">
    <source>
        <dbReference type="Google" id="ProtNLM"/>
    </source>
</evidence>
<comment type="caution">
    <text evidence="1">The sequence shown here is derived from an EMBL/GenBank/DDBJ whole genome shotgun (WGS) entry which is preliminary data.</text>
</comment>
<name>A0AAD4MZK5_9BILA</name>
<evidence type="ECO:0000313" key="1">
    <source>
        <dbReference type="EMBL" id="KAI1712546.1"/>
    </source>
</evidence>
<sequence>MAKREPMLLMAGGVCRPDAGECKKSDLLKLDIDFAIFQNLIAREFLGKTDSTIIDPESNSDILIIQLPQSVSPGWLKENKIDIVCLPLHKQVPPPEKFAVVGWGKNSLDKDANPSSICGESVNWAPNLISDDNDVLCGATYVTPRHLITIPDCIIPALKAAQRKAGYVPNKKCNSPQNHNYEREQRIYDIRVAVKTDFH</sequence>
<dbReference type="AlphaFoldDB" id="A0AAD4MZK5"/>
<dbReference type="EMBL" id="JAKKPZ010000018">
    <property type="protein sequence ID" value="KAI1712546.1"/>
    <property type="molecule type" value="Genomic_DNA"/>
</dbReference>
<dbReference type="SUPFAM" id="SSF50494">
    <property type="entry name" value="Trypsin-like serine proteases"/>
    <property type="match status" value="1"/>
</dbReference>
<keyword evidence="2" id="KW-1185">Reference proteome</keyword>
<reference evidence="1" key="1">
    <citation type="submission" date="2022-01" db="EMBL/GenBank/DDBJ databases">
        <title>Genome Sequence Resource for Two Populations of Ditylenchus destructor, the Migratory Endoparasitic Phytonematode.</title>
        <authorList>
            <person name="Zhang H."/>
            <person name="Lin R."/>
            <person name="Xie B."/>
        </authorList>
    </citation>
    <scope>NUCLEOTIDE SEQUENCE</scope>
    <source>
        <strain evidence="1">BazhouSP</strain>
    </source>
</reference>
<gene>
    <name evidence="1" type="ORF">DdX_09638</name>
</gene>
<accession>A0AAD4MZK5</accession>